<dbReference type="Proteomes" id="UP001530400">
    <property type="component" value="Unassembled WGS sequence"/>
</dbReference>
<sequence>MQLSNLQRQLLGFDKLKEDYVREEIELGWDRQHLTELKDRRAELSNSLAQMSDAFKQGARNLRDNNSEMARALAAMHAHNVKMRTNDMKTIQHLKDEAAIVHEKIHHEREENADLKEILSEIRSLLDIEKANAVTQEGLRGSPKPYNSS</sequence>
<name>A0ABD3NR10_9STRA</name>
<reference evidence="1 2" key="1">
    <citation type="submission" date="2024-10" db="EMBL/GenBank/DDBJ databases">
        <title>Updated reference genomes for cyclostephanoid diatoms.</title>
        <authorList>
            <person name="Roberts W.R."/>
            <person name="Alverson A.J."/>
        </authorList>
    </citation>
    <scope>NUCLEOTIDE SEQUENCE [LARGE SCALE GENOMIC DNA]</scope>
    <source>
        <strain evidence="1 2">AJA010-31</strain>
    </source>
</reference>
<evidence type="ECO:0000313" key="1">
    <source>
        <dbReference type="EMBL" id="KAL3777536.1"/>
    </source>
</evidence>
<comment type="caution">
    <text evidence="1">The sequence shown here is derived from an EMBL/GenBank/DDBJ whole genome shotgun (WGS) entry which is preliminary data.</text>
</comment>
<protein>
    <submittedName>
        <fullName evidence="1">Uncharacterized protein</fullName>
    </submittedName>
</protein>
<keyword evidence="2" id="KW-1185">Reference proteome</keyword>
<organism evidence="1 2">
    <name type="scientific">Cyclotella atomus</name>
    <dbReference type="NCBI Taxonomy" id="382360"/>
    <lineage>
        <taxon>Eukaryota</taxon>
        <taxon>Sar</taxon>
        <taxon>Stramenopiles</taxon>
        <taxon>Ochrophyta</taxon>
        <taxon>Bacillariophyta</taxon>
        <taxon>Coscinodiscophyceae</taxon>
        <taxon>Thalassiosirophycidae</taxon>
        <taxon>Stephanodiscales</taxon>
        <taxon>Stephanodiscaceae</taxon>
        <taxon>Cyclotella</taxon>
    </lineage>
</organism>
<dbReference type="EMBL" id="JALLPJ020001038">
    <property type="protein sequence ID" value="KAL3777536.1"/>
    <property type="molecule type" value="Genomic_DNA"/>
</dbReference>
<dbReference type="AlphaFoldDB" id="A0ABD3NR10"/>
<accession>A0ABD3NR10</accession>
<proteinExistence type="predicted"/>
<gene>
    <name evidence="1" type="ORF">ACHAWO_005955</name>
</gene>
<evidence type="ECO:0000313" key="2">
    <source>
        <dbReference type="Proteomes" id="UP001530400"/>
    </source>
</evidence>